<evidence type="ECO:0000256" key="8">
    <source>
        <dbReference type="ARBA" id="ARBA00023163"/>
    </source>
</evidence>
<dbReference type="InterPro" id="IPR017907">
    <property type="entry name" value="Znf_RING_CS"/>
</dbReference>
<dbReference type="InterPro" id="IPR013083">
    <property type="entry name" value="Znf_RING/FYVE/PHD"/>
</dbReference>
<dbReference type="GO" id="GO:0006513">
    <property type="term" value="P:protein monoubiquitination"/>
    <property type="evidence" value="ECO:0007669"/>
    <property type="project" value="TreeGrafter"/>
</dbReference>
<reference evidence="11" key="2">
    <citation type="submission" date="2025-09" db="UniProtKB">
        <authorList>
            <consortium name="Ensembl"/>
        </authorList>
    </citation>
    <scope>IDENTIFICATION</scope>
</reference>
<comment type="catalytic activity">
    <reaction evidence="1">
        <text>S-ubiquitinyl-[E2 ubiquitin-conjugating enzyme]-L-cysteine + [acceptor protein]-L-lysine = [E2 ubiquitin-conjugating enzyme]-L-cysteine + N(6)-ubiquitinyl-[acceptor protein]-L-lysine.</text>
        <dbReference type="EC" id="2.3.2.27"/>
    </reaction>
</comment>
<keyword evidence="4" id="KW-0479">Metal-binding</keyword>
<dbReference type="AlphaFoldDB" id="A0A8B9EJR5"/>
<dbReference type="GO" id="GO:0000209">
    <property type="term" value="P:protein polyubiquitination"/>
    <property type="evidence" value="ECO:0007669"/>
    <property type="project" value="TreeGrafter"/>
</dbReference>
<dbReference type="PROSITE" id="PS50089">
    <property type="entry name" value="ZF_RING_2"/>
    <property type="match status" value="1"/>
</dbReference>
<dbReference type="PROSITE" id="PS00518">
    <property type="entry name" value="ZF_RING_1"/>
    <property type="match status" value="1"/>
</dbReference>
<evidence type="ECO:0000256" key="1">
    <source>
        <dbReference type="ARBA" id="ARBA00000900"/>
    </source>
</evidence>
<keyword evidence="12" id="KW-1185">Reference proteome</keyword>
<dbReference type="InterPro" id="IPR001841">
    <property type="entry name" value="Znf_RING"/>
</dbReference>
<dbReference type="Pfam" id="PF13923">
    <property type="entry name" value="zf-C3HC4_2"/>
    <property type="match status" value="1"/>
</dbReference>
<dbReference type="Ensembl" id="ENSACDT00005026143.1">
    <property type="protein sequence ID" value="ENSACDP00005021865.1"/>
    <property type="gene ID" value="ENSACDG00005015828.1"/>
</dbReference>
<keyword evidence="5 9" id="KW-0863">Zinc-finger</keyword>
<evidence type="ECO:0000313" key="11">
    <source>
        <dbReference type="Ensembl" id="ENSACDP00005021865.1"/>
    </source>
</evidence>
<evidence type="ECO:0000259" key="10">
    <source>
        <dbReference type="PROSITE" id="PS50089"/>
    </source>
</evidence>
<dbReference type="Proteomes" id="UP000694521">
    <property type="component" value="Unplaced"/>
</dbReference>
<keyword evidence="7" id="KW-0805">Transcription regulation</keyword>
<evidence type="ECO:0000256" key="9">
    <source>
        <dbReference type="PROSITE-ProRule" id="PRU00175"/>
    </source>
</evidence>
<keyword evidence="6" id="KW-0862">Zinc</keyword>
<evidence type="ECO:0000313" key="12">
    <source>
        <dbReference type="Proteomes" id="UP000694521"/>
    </source>
</evidence>
<evidence type="ECO:0000256" key="4">
    <source>
        <dbReference type="ARBA" id="ARBA00022723"/>
    </source>
</evidence>
<dbReference type="SMART" id="SM00184">
    <property type="entry name" value="RING"/>
    <property type="match status" value="1"/>
</dbReference>
<evidence type="ECO:0000256" key="3">
    <source>
        <dbReference type="ARBA" id="ARBA00022679"/>
    </source>
</evidence>
<dbReference type="EC" id="2.3.2.27" evidence="2"/>
<organism evidence="11 12">
    <name type="scientific">Anser cygnoides</name>
    <name type="common">Swan goose</name>
    <dbReference type="NCBI Taxonomy" id="8845"/>
    <lineage>
        <taxon>Eukaryota</taxon>
        <taxon>Metazoa</taxon>
        <taxon>Chordata</taxon>
        <taxon>Craniata</taxon>
        <taxon>Vertebrata</taxon>
        <taxon>Euteleostomi</taxon>
        <taxon>Archelosauria</taxon>
        <taxon>Archosauria</taxon>
        <taxon>Dinosauria</taxon>
        <taxon>Saurischia</taxon>
        <taxon>Theropoda</taxon>
        <taxon>Coelurosauria</taxon>
        <taxon>Aves</taxon>
        <taxon>Neognathae</taxon>
        <taxon>Galloanserae</taxon>
        <taxon>Anseriformes</taxon>
        <taxon>Anatidae</taxon>
        <taxon>Anserinae</taxon>
        <taxon>Anser</taxon>
    </lineage>
</organism>
<keyword evidence="8" id="KW-0804">Transcription</keyword>
<feature type="domain" description="RING-type" evidence="10">
    <location>
        <begin position="19"/>
        <end position="58"/>
    </location>
</feature>
<dbReference type="Gene3D" id="3.30.40.10">
    <property type="entry name" value="Zinc/RING finger domain, C3HC4 (zinc finger)"/>
    <property type="match status" value="1"/>
</dbReference>
<dbReference type="SUPFAM" id="SSF57850">
    <property type="entry name" value="RING/U-box"/>
    <property type="match status" value="1"/>
</dbReference>
<dbReference type="PANTHER" id="PTHR46077">
    <property type="entry name" value="E3 UBIQUITIN-PROTEIN LIGASE TOPORS"/>
    <property type="match status" value="1"/>
</dbReference>
<evidence type="ECO:0000256" key="2">
    <source>
        <dbReference type="ARBA" id="ARBA00012483"/>
    </source>
</evidence>
<proteinExistence type="predicted"/>
<dbReference type="GO" id="GO:0061630">
    <property type="term" value="F:ubiquitin protein ligase activity"/>
    <property type="evidence" value="ECO:0007669"/>
    <property type="project" value="UniProtKB-EC"/>
</dbReference>
<evidence type="ECO:0000256" key="5">
    <source>
        <dbReference type="ARBA" id="ARBA00022771"/>
    </source>
</evidence>
<sequence>QDEGKHFVESMATALDTRCPICLDSWVNPSFVVPCLHRFCFECIQRWAESKPECPLCKRRVSSIVTPGVSALMQKRAVHTLPSTSW</sequence>
<protein>
    <recommendedName>
        <fullName evidence="2">RING-type E3 ubiquitin transferase</fullName>
        <ecNumber evidence="2">2.3.2.27</ecNumber>
    </recommendedName>
</protein>
<name>A0A8B9EJR5_ANSCY</name>
<accession>A0A8B9EJR5</accession>
<dbReference type="GO" id="GO:0008270">
    <property type="term" value="F:zinc ion binding"/>
    <property type="evidence" value="ECO:0007669"/>
    <property type="project" value="UniProtKB-KW"/>
</dbReference>
<dbReference type="PANTHER" id="PTHR46077:SF1">
    <property type="entry name" value="TOP1 BINDING ARGININE_SERINE RICH PROTEIN, E3 UBIQUITIN LIGASE"/>
    <property type="match status" value="1"/>
</dbReference>
<evidence type="ECO:0000256" key="6">
    <source>
        <dbReference type="ARBA" id="ARBA00022833"/>
    </source>
</evidence>
<reference evidence="11" key="1">
    <citation type="submission" date="2025-08" db="UniProtKB">
        <authorList>
            <consortium name="Ensembl"/>
        </authorList>
    </citation>
    <scope>IDENTIFICATION</scope>
</reference>
<keyword evidence="3" id="KW-0808">Transferase</keyword>
<evidence type="ECO:0000256" key="7">
    <source>
        <dbReference type="ARBA" id="ARBA00023015"/>
    </source>
</evidence>